<dbReference type="PANTHER" id="PTHR12056">
    <property type="entry name" value="DNA-DIRECTED RNA POLYMERASES I, II, AND III"/>
    <property type="match status" value="1"/>
</dbReference>
<dbReference type="GO" id="GO:0003677">
    <property type="term" value="F:DNA binding"/>
    <property type="evidence" value="ECO:0007669"/>
    <property type="project" value="InterPro"/>
</dbReference>
<protein>
    <submittedName>
        <fullName evidence="6 8">DNA-directed RNA polymerases I, II, and III subunit RPABC4</fullName>
    </submittedName>
</protein>
<dbReference type="STRING" id="34506.A0A090L4K0"/>
<dbReference type="GO" id="GO:0008270">
    <property type="term" value="F:zinc ion binding"/>
    <property type="evidence" value="ECO:0007669"/>
    <property type="project" value="InterPro"/>
</dbReference>
<dbReference type="FunFam" id="2.20.28.30:FF:000002">
    <property type="entry name" value="DNA-directed RNA polymerases II, IV and V subunit 12"/>
    <property type="match status" value="1"/>
</dbReference>
<dbReference type="GO" id="GO:0005736">
    <property type="term" value="C:RNA polymerase I complex"/>
    <property type="evidence" value="ECO:0007669"/>
    <property type="project" value="TreeGrafter"/>
</dbReference>
<evidence type="ECO:0000256" key="1">
    <source>
        <dbReference type="ARBA" id="ARBA00004123"/>
    </source>
</evidence>
<dbReference type="Proteomes" id="UP000035682">
    <property type="component" value="Unplaced"/>
</dbReference>
<dbReference type="SMART" id="SM00659">
    <property type="entry name" value="RPOLCX"/>
    <property type="match status" value="1"/>
</dbReference>
<organism evidence="6">
    <name type="scientific">Strongyloides ratti</name>
    <name type="common">Parasitic roundworm</name>
    <dbReference type="NCBI Taxonomy" id="34506"/>
    <lineage>
        <taxon>Eukaryota</taxon>
        <taxon>Metazoa</taxon>
        <taxon>Ecdysozoa</taxon>
        <taxon>Nematoda</taxon>
        <taxon>Chromadorea</taxon>
        <taxon>Rhabditida</taxon>
        <taxon>Tylenchina</taxon>
        <taxon>Panagrolaimomorpha</taxon>
        <taxon>Strongyloidoidea</taxon>
        <taxon>Strongyloididae</taxon>
        <taxon>Strongyloides</taxon>
    </lineage>
</organism>
<dbReference type="AlphaFoldDB" id="A0A090L4K0"/>
<dbReference type="WormBase" id="SRAE_1000131800">
    <property type="protein sequence ID" value="SRP03853"/>
    <property type="gene ID" value="WBGene00257922"/>
</dbReference>
<dbReference type="GeneID" id="36375417"/>
<evidence type="ECO:0000313" key="9">
    <source>
        <dbReference type="WormBase" id="SRAE_1000131800"/>
    </source>
</evidence>
<keyword evidence="2" id="KW-0479">Metal-binding</keyword>
<reference evidence="8" key="2">
    <citation type="submission" date="2020-12" db="UniProtKB">
        <authorList>
            <consortium name="WormBaseParasite"/>
        </authorList>
    </citation>
    <scope>IDENTIFICATION</scope>
</reference>
<dbReference type="InterPro" id="IPR006591">
    <property type="entry name" value="RNAP_P/RPABC4"/>
</dbReference>
<proteinExistence type="inferred from homology"/>
<comment type="similarity">
    <text evidence="5">Belongs to the archaeal Rpo12/eukaryotic RPC10 RNA polymerase subunit family.</text>
</comment>
<dbReference type="GO" id="GO:0005666">
    <property type="term" value="C:RNA polymerase III complex"/>
    <property type="evidence" value="ECO:0007669"/>
    <property type="project" value="TreeGrafter"/>
</dbReference>
<evidence type="ECO:0000313" key="6">
    <source>
        <dbReference type="EMBL" id="CEF63052.1"/>
    </source>
</evidence>
<evidence type="ECO:0000256" key="3">
    <source>
        <dbReference type="ARBA" id="ARBA00022833"/>
    </source>
</evidence>
<dbReference type="GO" id="GO:0003899">
    <property type="term" value="F:DNA-directed RNA polymerase activity"/>
    <property type="evidence" value="ECO:0007669"/>
    <property type="project" value="InterPro"/>
</dbReference>
<evidence type="ECO:0000313" key="8">
    <source>
        <dbReference type="WBParaSite" id="SRAE_1000131800.1"/>
    </source>
</evidence>
<keyword evidence="6" id="KW-0804">Transcription</keyword>
<dbReference type="PANTHER" id="PTHR12056:SF2">
    <property type="entry name" value="GEO11084P1"/>
    <property type="match status" value="1"/>
</dbReference>
<dbReference type="GO" id="GO:0006351">
    <property type="term" value="P:DNA-templated transcription"/>
    <property type="evidence" value="ECO:0007669"/>
    <property type="project" value="InterPro"/>
</dbReference>
<evidence type="ECO:0000313" key="7">
    <source>
        <dbReference type="Proteomes" id="UP000035682"/>
    </source>
</evidence>
<dbReference type="OrthoDB" id="5585087at2759"/>
<dbReference type="EMBL" id="LN609528">
    <property type="protein sequence ID" value="CEF63052.1"/>
    <property type="molecule type" value="Genomic_DNA"/>
</dbReference>
<dbReference type="InterPro" id="IPR029040">
    <property type="entry name" value="RPABC4/Spt4"/>
</dbReference>
<keyword evidence="3" id="KW-0862">Zinc</keyword>
<dbReference type="InterPro" id="IPR039747">
    <property type="entry name" value="RPABC4"/>
</dbReference>
<gene>
    <name evidence="6 8 9" type="ORF">SRAE_1000131800</name>
</gene>
<dbReference type="Gene3D" id="2.20.28.30">
    <property type="entry name" value="RNA polymerase ii, chain L"/>
    <property type="match status" value="1"/>
</dbReference>
<reference evidence="6 7" key="1">
    <citation type="submission" date="2014-09" db="EMBL/GenBank/DDBJ databases">
        <authorList>
            <person name="Martin A.A."/>
        </authorList>
    </citation>
    <scope>NUCLEOTIDE SEQUENCE</scope>
    <source>
        <strain evidence="7">ED321</strain>
        <strain evidence="6">ED321 Heterogonic</strain>
    </source>
</reference>
<dbReference type="OMA" id="ECHNENE"/>
<evidence type="ECO:0000256" key="4">
    <source>
        <dbReference type="ARBA" id="ARBA00023242"/>
    </source>
</evidence>
<keyword evidence="6" id="KW-0240">DNA-directed RNA polymerase</keyword>
<accession>A0A090L4K0</accession>
<dbReference type="RefSeq" id="XP_024502254.1">
    <property type="nucleotide sequence ID" value="XM_024648258.1"/>
</dbReference>
<dbReference type="SUPFAM" id="SSF63393">
    <property type="entry name" value="RNA polymerase subunits"/>
    <property type="match status" value="1"/>
</dbReference>
<name>A0A090L4K0_STRRB</name>
<dbReference type="WBParaSite" id="SRAE_1000131800.1">
    <property type="protein sequence ID" value="SRAE_1000131800.1"/>
    <property type="gene ID" value="WBGene00257922"/>
</dbReference>
<sequence length="58" mass="6764">MDSKQSQSAARQEHMIYICGDCQAENSLKTKDAIKCRECGHRVLYKKRARKLMVYDAR</sequence>
<dbReference type="Pfam" id="PF03604">
    <property type="entry name" value="Zn_ribbon_RPAB4"/>
    <property type="match status" value="1"/>
</dbReference>
<keyword evidence="7" id="KW-1185">Reference proteome</keyword>
<evidence type="ECO:0000256" key="5">
    <source>
        <dbReference type="ARBA" id="ARBA00025770"/>
    </source>
</evidence>
<keyword evidence="4" id="KW-0539">Nucleus</keyword>
<dbReference type="GO" id="GO:0005665">
    <property type="term" value="C:RNA polymerase II, core complex"/>
    <property type="evidence" value="ECO:0007669"/>
    <property type="project" value="TreeGrafter"/>
</dbReference>
<comment type="subcellular location">
    <subcellularLocation>
        <location evidence="1">Nucleus</location>
    </subcellularLocation>
</comment>
<evidence type="ECO:0000256" key="2">
    <source>
        <dbReference type="ARBA" id="ARBA00022723"/>
    </source>
</evidence>
<dbReference type="CTD" id="36375417"/>